<reference evidence="4" key="1">
    <citation type="submission" date="2021-03" db="EMBL/GenBank/DDBJ databases">
        <authorList>
            <person name="Tagirdzhanova G."/>
        </authorList>
    </citation>
    <scope>NUCLEOTIDE SEQUENCE</scope>
</reference>
<evidence type="ECO:0000313" key="5">
    <source>
        <dbReference type="Proteomes" id="UP000664521"/>
    </source>
</evidence>
<evidence type="ECO:0000256" key="1">
    <source>
        <dbReference type="ARBA" id="ARBA00022603"/>
    </source>
</evidence>
<keyword evidence="1" id="KW-0489">Methyltransferase</keyword>
<comment type="caution">
    <text evidence="4">The sequence shown here is derived from an EMBL/GenBank/DDBJ whole genome shotgun (WGS) entry which is preliminary data.</text>
</comment>
<dbReference type="PANTHER" id="PTHR13393">
    <property type="entry name" value="SAM-DEPENDENT METHYLTRANSFERASE"/>
    <property type="match status" value="1"/>
</dbReference>
<evidence type="ECO:0000313" key="4">
    <source>
        <dbReference type="EMBL" id="CAF9927853.1"/>
    </source>
</evidence>
<dbReference type="Proteomes" id="UP000664521">
    <property type="component" value="Unassembled WGS sequence"/>
</dbReference>
<dbReference type="EMBL" id="CAJPDS010000046">
    <property type="protein sequence ID" value="CAF9927853.1"/>
    <property type="molecule type" value="Genomic_DNA"/>
</dbReference>
<dbReference type="Gene3D" id="3.40.50.150">
    <property type="entry name" value="Vaccinia Virus protein VP39"/>
    <property type="match status" value="1"/>
</dbReference>
<keyword evidence="5" id="KW-1185">Reference proteome</keyword>
<dbReference type="PANTHER" id="PTHR13393:SF0">
    <property type="entry name" value="RNA N6-ADENOSINE-METHYLTRANSFERASE METTL16"/>
    <property type="match status" value="1"/>
</dbReference>
<dbReference type="GO" id="GO:0005634">
    <property type="term" value="C:nucleus"/>
    <property type="evidence" value="ECO:0007669"/>
    <property type="project" value="TreeGrafter"/>
</dbReference>
<dbReference type="InterPro" id="IPR010286">
    <property type="entry name" value="METTL16/RlmF"/>
</dbReference>
<dbReference type="InterPro" id="IPR029063">
    <property type="entry name" value="SAM-dependent_MTases_sf"/>
</dbReference>
<accession>A0A8H3FU53</accession>
<organism evidence="4 5">
    <name type="scientific">Heterodermia speciosa</name>
    <dbReference type="NCBI Taxonomy" id="116794"/>
    <lineage>
        <taxon>Eukaryota</taxon>
        <taxon>Fungi</taxon>
        <taxon>Dikarya</taxon>
        <taxon>Ascomycota</taxon>
        <taxon>Pezizomycotina</taxon>
        <taxon>Lecanoromycetes</taxon>
        <taxon>OSLEUM clade</taxon>
        <taxon>Lecanoromycetidae</taxon>
        <taxon>Caliciales</taxon>
        <taxon>Physciaceae</taxon>
        <taxon>Heterodermia</taxon>
    </lineage>
</organism>
<name>A0A8H3FU53_9LECA</name>
<evidence type="ECO:0000256" key="2">
    <source>
        <dbReference type="ARBA" id="ARBA00022679"/>
    </source>
</evidence>
<dbReference type="GO" id="GO:0070475">
    <property type="term" value="P:rRNA base methylation"/>
    <property type="evidence" value="ECO:0007669"/>
    <property type="project" value="TreeGrafter"/>
</dbReference>
<dbReference type="AlphaFoldDB" id="A0A8H3FU53"/>
<dbReference type="OrthoDB" id="514248at2759"/>
<evidence type="ECO:0000256" key="3">
    <source>
        <dbReference type="SAM" id="MobiDB-lite"/>
    </source>
</evidence>
<feature type="compositionally biased region" description="Basic and acidic residues" evidence="3">
    <location>
        <begin position="363"/>
        <end position="373"/>
    </location>
</feature>
<keyword evidence="2" id="KW-0808">Transferase</keyword>
<feature type="compositionally biased region" description="Acidic residues" evidence="3">
    <location>
        <begin position="374"/>
        <end position="384"/>
    </location>
</feature>
<evidence type="ECO:0008006" key="6">
    <source>
        <dbReference type="Google" id="ProtNLM"/>
    </source>
</evidence>
<dbReference type="CDD" id="cd02440">
    <property type="entry name" value="AdoMet_MTases"/>
    <property type="match status" value="1"/>
</dbReference>
<dbReference type="Pfam" id="PF05971">
    <property type="entry name" value="Methyltransf_10"/>
    <property type="match status" value="1"/>
</dbReference>
<proteinExistence type="predicted"/>
<gene>
    <name evidence="4" type="ORF">HETSPECPRED_006684</name>
</gene>
<protein>
    <recommendedName>
        <fullName evidence="6">U6 small nuclear RNA (adenine-(43)-N(6))-methyltransferase</fullName>
    </recommendedName>
</protein>
<dbReference type="SUPFAM" id="SSF53335">
    <property type="entry name" value="S-adenosyl-L-methionine-dependent methyltransferases"/>
    <property type="match status" value="1"/>
</dbReference>
<feature type="region of interest" description="Disordered" evidence="3">
    <location>
        <begin position="363"/>
        <end position="385"/>
    </location>
</feature>
<sequence length="429" mass="48181">MSVDLYQHDIDFAILALQDPAFNKFLKTNGQLDFSDPKAVQQLTKSLLKRDFSIDIKLPDDRLCPPVPNRLNYILWVQSLLDTTSPRFKNDTYDPSRTVTGLDIGTGASCIYPLLGCAQRPKWRFAATDIDDKNLHYAQENIARNDFQSRIRPLKTKPDGSLIPLAELGLDSIDFTMCNPPFYSSASELLASAAAKSRPPHSACTGAEVEMVVPGGEVAFVSRVIDESVVLKEQVQWYTSMLGKASSIIEVVGRLKTVGAHNWAVTEFVQGQKTRRWAVGWSWGDMRPRQDVARNMASLPKHLLPFPCEYRFAATHSSPVERLNMIMGQLDLQWQYQPHLCTGIGRARSNVWSRAARRKQKNIIDEATRAKSDGEDDDDDDDEQQPALGFKIQMSAGEGGQVIQVRWLQGRDSILFESFCGMLKRQMIA</sequence>
<dbReference type="GO" id="GO:0008168">
    <property type="term" value="F:methyltransferase activity"/>
    <property type="evidence" value="ECO:0007669"/>
    <property type="project" value="UniProtKB-KW"/>
</dbReference>